<dbReference type="AlphaFoldDB" id="A0A3M7Q123"/>
<dbReference type="Proteomes" id="UP000276133">
    <property type="component" value="Unassembled WGS sequence"/>
</dbReference>
<protein>
    <submittedName>
        <fullName evidence="1">Uncharacterized protein</fullName>
    </submittedName>
</protein>
<evidence type="ECO:0000313" key="1">
    <source>
        <dbReference type="EMBL" id="RNA04618.1"/>
    </source>
</evidence>
<comment type="caution">
    <text evidence="1">The sequence shown here is derived from an EMBL/GenBank/DDBJ whole genome shotgun (WGS) entry which is preliminary data.</text>
</comment>
<accession>A0A3M7Q123</accession>
<gene>
    <name evidence="1" type="ORF">BpHYR1_022486</name>
</gene>
<proteinExistence type="predicted"/>
<reference evidence="1 2" key="1">
    <citation type="journal article" date="2018" name="Sci. Rep.">
        <title>Genomic signatures of local adaptation to the degree of environmental predictability in rotifers.</title>
        <authorList>
            <person name="Franch-Gras L."/>
            <person name="Hahn C."/>
            <person name="Garcia-Roger E.M."/>
            <person name="Carmona M.J."/>
            <person name="Serra M."/>
            <person name="Gomez A."/>
        </authorList>
    </citation>
    <scope>NUCLEOTIDE SEQUENCE [LARGE SCALE GENOMIC DNA]</scope>
    <source>
        <strain evidence="1">HYR1</strain>
    </source>
</reference>
<sequence>MDKTHNEVIPCNPKAISQDSLRRLNGSKSFTRYLFTENFDFIQQKMNINNMLKFLVNTHV</sequence>
<organism evidence="1 2">
    <name type="scientific">Brachionus plicatilis</name>
    <name type="common">Marine rotifer</name>
    <name type="synonym">Brachionus muelleri</name>
    <dbReference type="NCBI Taxonomy" id="10195"/>
    <lineage>
        <taxon>Eukaryota</taxon>
        <taxon>Metazoa</taxon>
        <taxon>Spiralia</taxon>
        <taxon>Gnathifera</taxon>
        <taxon>Rotifera</taxon>
        <taxon>Eurotatoria</taxon>
        <taxon>Monogononta</taxon>
        <taxon>Pseudotrocha</taxon>
        <taxon>Ploima</taxon>
        <taxon>Brachionidae</taxon>
        <taxon>Brachionus</taxon>
    </lineage>
</organism>
<dbReference type="EMBL" id="REGN01008024">
    <property type="protein sequence ID" value="RNA04618.1"/>
    <property type="molecule type" value="Genomic_DNA"/>
</dbReference>
<evidence type="ECO:0000313" key="2">
    <source>
        <dbReference type="Proteomes" id="UP000276133"/>
    </source>
</evidence>
<name>A0A3M7Q123_BRAPC</name>
<keyword evidence="2" id="KW-1185">Reference proteome</keyword>